<dbReference type="GO" id="GO:0044283">
    <property type="term" value="P:small molecule biosynthetic process"/>
    <property type="evidence" value="ECO:0007669"/>
    <property type="project" value="UniProtKB-ARBA"/>
</dbReference>
<feature type="compositionally biased region" description="Basic and acidic residues" evidence="3">
    <location>
        <begin position="362"/>
        <end position="391"/>
    </location>
</feature>
<dbReference type="PANTHER" id="PTHR47990">
    <property type="entry name" value="2-OXOGLUTARATE (2OG) AND FE(II)-DEPENDENT OXYGENASE SUPERFAMILY PROTEIN-RELATED"/>
    <property type="match status" value="1"/>
</dbReference>
<evidence type="ECO:0000259" key="4">
    <source>
        <dbReference type="PROSITE" id="PS51471"/>
    </source>
</evidence>
<comment type="similarity">
    <text evidence="1 2">Belongs to the iron/ascorbate-dependent oxidoreductase family.</text>
</comment>
<dbReference type="InterPro" id="IPR050231">
    <property type="entry name" value="Iron_ascorbate_oxido_reductase"/>
</dbReference>
<feature type="region of interest" description="Disordered" evidence="3">
    <location>
        <begin position="100"/>
        <end position="119"/>
    </location>
</feature>
<dbReference type="Proteomes" id="UP001161017">
    <property type="component" value="Unassembled WGS sequence"/>
</dbReference>
<organism evidence="5 6">
    <name type="scientific">Ramalina farinacea</name>
    <dbReference type="NCBI Taxonomy" id="258253"/>
    <lineage>
        <taxon>Eukaryota</taxon>
        <taxon>Fungi</taxon>
        <taxon>Dikarya</taxon>
        <taxon>Ascomycota</taxon>
        <taxon>Pezizomycotina</taxon>
        <taxon>Lecanoromycetes</taxon>
        <taxon>OSLEUM clade</taxon>
        <taxon>Lecanoromycetidae</taxon>
        <taxon>Lecanorales</taxon>
        <taxon>Lecanorineae</taxon>
        <taxon>Ramalinaceae</taxon>
        <taxon>Ramalina</taxon>
    </lineage>
</organism>
<dbReference type="AlphaFoldDB" id="A0AA43TWB8"/>
<evidence type="ECO:0000256" key="1">
    <source>
        <dbReference type="ARBA" id="ARBA00008056"/>
    </source>
</evidence>
<feature type="region of interest" description="Disordered" evidence="3">
    <location>
        <begin position="362"/>
        <end position="417"/>
    </location>
</feature>
<dbReference type="InterPro" id="IPR027443">
    <property type="entry name" value="IPNS-like_sf"/>
</dbReference>
<dbReference type="Pfam" id="PF03171">
    <property type="entry name" value="2OG-FeII_Oxy"/>
    <property type="match status" value="1"/>
</dbReference>
<feature type="domain" description="Fe2OG dioxygenase" evidence="4">
    <location>
        <begin position="175"/>
        <end position="280"/>
    </location>
</feature>
<dbReference type="InterPro" id="IPR005123">
    <property type="entry name" value="Oxoglu/Fe-dep_dioxygenase_dom"/>
</dbReference>
<accession>A0AA43TWB8</accession>
<keyword evidence="2" id="KW-0560">Oxidoreductase</keyword>
<dbReference type="GO" id="GO:0046872">
    <property type="term" value="F:metal ion binding"/>
    <property type="evidence" value="ECO:0007669"/>
    <property type="project" value="UniProtKB-KW"/>
</dbReference>
<comment type="caution">
    <text evidence="5">The sequence shown here is derived from an EMBL/GenBank/DDBJ whole genome shotgun (WGS) entry which is preliminary data.</text>
</comment>
<dbReference type="InterPro" id="IPR026992">
    <property type="entry name" value="DIOX_N"/>
</dbReference>
<dbReference type="PROSITE" id="PS51471">
    <property type="entry name" value="FE2OG_OXY"/>
    <property type="match status" value="1"/>
</dbReference>
<evidence type="ECO:0000256" key="3">
    <source>
        <dbReference type="SAM" id="MobiDB-lite"/>
    </source>
</evidence>
<dbReference type="Pfam" id="PF14226">
    <property type="entry name" value="DIOX_N"/>
    <property type="match status" value="1"/>
</dbReference>
<dbReference type="SUPFAM" id="SSF51197">
    <property type="entry name" value="Clavaminate synthase-like"/>
    <property type="match status" value="1"/>
</dbReference>
<gene>
    <name evidence="5" type="ORF">OHK93_001534</name>
</gene>
<dbReference type="InterPro" id="IPR044861">
    <property type="entry name" value="IPNS-like_FE2OG_OXY"/>
</dbReference>
<protein>
    <recommendedName>
        <fullName evidence="4">Fe2OG dioxygenase domain-containing protein</fullName>
    </recommendedName>
</protein>
<name>A0AA43TWB8_9LECA</name>
<sequence>MSFDALPVLDISLAQNPETKPAFLDDLRDALLDVGFLYIKNTGIDASLIHDVIEQGKAFFALPEDKKLEIQMKKQPSFLGYNLLGGETTAHRTDWREQIDLSTPHPLPDPKKDPPYHNLLAPNQWPDPTFLPAFRPTYESYISAMSALSRAFTSLIAESLSLPPTAFDRFFDTDQQHKLKIVKYPDVSSLSNGETQGVGPHKDSKLTSYLLQVPPHTGLQAQNLKGEWIDCPPKDGTFVVAIGQGLEALTRGVCKSTAHRVLSPAAGLGPRFSVPFFQGVSYDATFETVDVPARILKMRDERLAARGGGQGGDGVEFTFAKGKYKHLGEAALANRVKSHPDVGEAWYPDLLAEIRRDEAAEANAKADVKADGKSDDKAKRPPPPRDADAGKEQLVNGEKARIEVESREMLTAQGATA</sequence>
<dbReference type="Gene3D" id="2.60.120.330">
    <property type="entry name" value="B-lactam Antibiotic, Isopenicillin N Synthase, Chain"/>
    <property type="match status" value="1"/>
</dbReference>
<evidence type="ECO:0000313" key="6">
    <source>
        <dbReference type="Proteomes" id="UP001161017"/>
    </source>
</evidence>
<dbReference type="GO" id="GO:0016491">
    <property type="term" value="F:oxidoreductase activity"/>
    <property type="evidence" value="ECO:0007669"/>
    <property type="project" value="UniProtKB-KW"/>
</dbReference>
<evidence type="ECO:0000313" key="5">
    <source>
        <dbReference type="EMBL" id="MDI1490334.1"/>
    </source>
</evidence>
<feature type="compositionally biased region" description="Basic and acidic residues" evidence="3">
    <location>
        <begin position="398"/>
        <end position="408"/>
    </location>
</feature>
<keyword evidence="2" id="KW-0408">Iron</keyword>
<keyword evidence="6" id="KW-1185">Reference proteome</keyword>
<reference evidence="5" key="1">
    <citation type="journal article" date="2023" name="Genome Biol. Evol.">
        <title>First Whole Genome Sequence and Flow Cytometry Genome Size Data for the Lichen-Forming Fungus Ramalina farinacea (Ascomycota).</title>
        <authorList>
            <person name="Llewellyn T."/>
            <person name="Mian S."/>
            <person name="Hill R."/>
            <person name="Leitch I.J."/>
            <person name="Gaya E."/>
        </authorList>
    </citation>
    <scope>NUCLEOTIDE SEQUENCE</scope>
    <source>
        <strain evidence="5">LIQ254RAFAR</strain>
    </source>
</reference>
<evidence type="ECO:0000256" key="2">
    <source>
        <dbReference type="RuleBase" id="RU003682"/>
    </source>
</evidence>
<proteinExistence type="inferred from homology"/>
<keyword evidence="2" id="KW-0479">Metal-binding</keyword>
<dbReference type="EMBL" id="JAPUFD010000011">
    <property type="protein sequence ID" value="MDI1490334.1"/>
    <property type="molecule type" value="Genomic_DNA"/>
</dbReference>